<feature type="chain" id="PRO_5038501518" evidence="1">
    <location>
        <begin position="26"/>
        <end position="336"/>
    </location>
</feature>
<feature type="signal peptide" evidence="1">
    <location>
        <begin position="1"/>
        <end position="25"/>
    </location>
</feature>
<dbReference type="Pfam" id="PF04392">
    <property type="entry name" value="ABC_sub_bind"/>
    <property type="match status" value="1"/>
</dbReference>
<dbReference type="PANTHER" id="PTHR35271">
    <property type="entry name" value="ABC TRANSPORTER, SUBSTRATE-BINDING LIPOPROTEIN-RELATED"/>
    <property type="match status" value="1"/>
</dbReference>
<evidence type="ECO:0000256" key="1">
    <source>
        <dbReference type="SAM" id="SignalP"/>
    </source>
</evidence>
<evidence type="ECO:0000313" key="3">
    <source>
        <dbReference type="Proteomes" id="UP000198943"/>
    </source>
</evidence>
<name>A0A1G6HKS0_9FIRM</name>
<dbReference type="CDD" id="cd06325">
    <property type="entry name" value="PBP1_ABC_unchar_transporter"/>
    <property type="match status" value="1"/>
</dbReference>
<proteinExistence type="predicted"/>
<gene>
    <name evidence="2" type="ORF">SAMN04487864_10149</name>
</gene>
<dbReference type="SUPFAM" id="SSF53822">
    <property type="entry name" value="Periplasmic binding protein-like I"/>
    <property type="match status" value="1"/>
</dbReference>
<sequence length="336" mass="35448">MFKLSGSKMKALTAALMLTLAVGMAGCGGGDKKPAPKAEKKFNVGIVQLVEHAALDAANKGFVDGLAKKGFTEGKNITFDRQNAQADQSNLQNIANRFVNNKVDLICAIATPSAQSVANATKEIPIVGTAITDYKSAKLVKDPAKPGTNVTGTTDMNPIKEQVELLKKVVPAAKNVGVIYCSSEVNSQIQVEILKKEAAAKGLTIKEATVSTVNDIQQAAHSLIGKVDALYIPTDNIMASAMPTLCKVTDEAKLAVICAEPGEVKAGGLITLGIDYYMLGEETGAMAAEILNGKAKPQDMAIRSQKQFKAVVNQKKANQLGIKIPEELLKGAEVIK</sequence>
<dbReference type="AlphaFoldDB" id="A0A1G6HKS0"/>
<evidence type="ECO:0000313" key="2">
    <source>
        <dbReference type="EMBL" id="SDB94850.1"/>
    </source>
</evidence>
<dbReference type="InterPro" id="IPR028082">
    <property type="entry name" value="Peripla_BP_I"/>
</dbReference>
<dbReference type="EMBL" id="FMYW01000001">
    <property type="protein sequence ID" value="SDB94850.1"/>
    <property type="molecule type" value="Genomic_DNA"/>
</dbReference>
<dbReference type="RefSeq" id="WP_256324708.1">
    <property type="nucleotide sequence ID" value="NZ_FMYW01000001.1"/>
</dbReference>
<keyword evidence="1" id="KW-0732">Signal</keyword>
<organism evidence="2 3">
    <name type="scientific">Succiniclasticum ruminis</name>
    <dbReference type="NCBI Taxonomy" id="40841"/>
    <lineage>
        <taxon>Bacteria</taxon>
        <taxon>Bacillati</taxon>
        <taxon>Bacillota</taxon>
        <taxon>Negativicutes</taxon>
        <taxon>Acidaminococcales</taxon>
        <taxon>Acidaminococcaceae</taxon>
        <taxon>Succiniclasticum</taxon>
    </lineage>
</organism>
<keyword evidence="3" id="KW-1185">Reference proteome</keyword>
<dbReference type="PROSITE" id="PS51257">
    <property type="entry name" value="PROKAR_LIPOPROTEIN"/>
    <property type="match status" value="1"/>
</dbReference>
<dbReference type="Gene3D" id="3.40.50.2300">
    <property type="match status" value="2"/>
</dbReference>
<reference evidence="3" key="1">
    <citation type="submission" date="2016-10" db="EMBL/GenBank/DDBJ databases">
        <authorList>
            <person name="Varghese N."/>
            <person name="Submissions S."/>
        </authorList>
    </citation>
    <scope>NUCLEOTIDE SEQUENCE [LARGE SCALE GENOMIC DNA]</scope>
    <source>
        <strain evidence="3">DSM 11005</strain>
    </source>
</reference>
<dbReference type="Proteomes" id="UP000198943">
    <property type="component" value="Unassembled WGS sequence"/>
</dbReference>
<protein>
    <submittedName>
        <fullName evidence="2">Putative ABC transport system substrate-binding protein</fullName>
    </submittedName>
</protein>
<accession>A0A1G6HKS0</accession>
<dbReference type="PANTHER" id="PTHR35271:SF1">
    <property type="entry name" value="ABC TRANSPORTER, SUBSTRATE-BINDING LIPOPROTEIN"/>
    <property type="match status" value="1"/>
</dbReference>
<dbReference type="InterPro" id="IPR007487">
    <property type="entry name" value="ABC_transpt-TYRBP-like"/>
</dbReference>